<organism evidence="1 2">
    <name type="scientific">Nephila pilipes</name>
    <name type="common">Giant wood spider</name>
    <name type="synonym">Nephila maculata</name>
    <dbReference type="NCBI Taxonomy" id="299642"/>
    <lineage>
        <taxon>Eukaryota</taxon>
        <taxon>Metazoa</taxon>
        <taxon>Ecdysozoa</taxon>
        <taxon>Arthropoda</taxon>
        <taxon>Chelicerata</taxon>
        <taxon>Arachnida</taxon>
        <taxon>Araneae</taxon>
        <taxon>Araneomorphae</taxon>
        <taxon>Entelegynae</taxon>
        <taxon>Araneoidea</taxon>
        <taxon>Nephilidae</taxon>
        <taxon>Nephila</taxon>
    </lineage>
</organism>
<comment type="caution">
    <text evidence="1">The sequence shown here is derived from an EMBL/GenBank/DDBJ whole genome shotgun (WGS) entry which is preliminary data.</text>
</comment>
<evidence type="ECO:0000313" key="2">
    <source>
        <dbReference type="Proteomes" id="UP000887013"/>
    </source>
</evidence>
<proteinExistence type="predicted"/>
<keyword evidence="2" id="KW-1185">Reference proteome</keyword>
<name>A0A8X6NW99_NEPPI</name>
<dbReference type="EMBL" id="BMAW01062245">
    <property type="protein sequence ID" value="GFT35072.1"/>
    <property type="molecule type" value="Genomic_DNA"/>
</dbReference>
<dbReference type="AlphaFoldDB" id="A0A8X6NW99"/>
<gene>
    <name evidence="1" type="ORF">NPIL_668521</name>
</gene>
<protein>
    <submittedName>
        <fullName evidence="1">Uncharacterized protein</fullName>
    </submittedName>
</protein>
<dbReference type="Proteomes" id="UP000887013">
    <property type="component" value="Unassembled WGS sequence"/>
</dbReference>
<reference evidence="1" key="1">
    <citation type="submission" date="2020-08" db="EMBL/GenBank/DDBJ databases">
        <title>Multicomponent nature underlies the extraordinary mechanical properties of spider dragline silk.</title>
        <authorList>
            <person name="Kono N."/>
            <person name="Nakamura H."/>
            <person name="Mori M."/>
            <person name="Yoshida Y."/>
            <person name="Ohtoshi R."/>
            <person name="Malay A.D."/>
            <person name="Moran D.A.P."/>
            <person name="Tomita M."/>
            <person name="Numata K."/>
            <person name="Arakawa K."/>
        </authorList>
    </citation>
    <scope>NUCLEOTIDE SEQUENCE</scope>
</reference>
<accession>A0A8X6NW99</accession>
<sequence length="78" mass="8848">MNYSLVWKSKAAFTLSQTKRAREEDQVLKMIEGNAKPTLLDLEESSALNDNLSEQQGQELQDVILKFSKLFLNKSGET</sequence>
<evidence type="ECO:0000313" key="1">
    <source>
        <dbReference type="EMBL" id="GFT35072.1"/>
    </source>
</evidence>